<protein>
    <submittedName>
        <fullName evidence="3">DUF4189 domain-containing protein</fullName>
    </submittedName>
</protein>
<feature type="region of interest" description="Disordered" evidence="1">
    <location>
        <begin position="25"/>
        <end position="74"/>
    </location>
</feature>
<evidence type="ECO:0000256" key="1">
    <source>
        <dbReference type="SAM" id="MobiDB-lite"/>
    </source>
</evidence>
<reference evidence="3 4" key="1">
    <citation type="submission" date="2019-05" db="EMBL/GenBank/DDBJ databases">
        <title>Draft genome sequence of Actinomadura geliboluensis A8036.</title>
        <authorList>
            <person name="Saricaoglu S."/>
            <person name="Isik K."/>
        </authorList>
    </citation>
    <scope>NUCLEOTIDE SEQUENCE [LARGE SCALE GENOMIC DNA]</scope>
    <source>
        <strain evidence="3 4">A8036</strain>
    </source>
</reference>
<dbReference type="Proteomes" id="UP000305238">
    <property type="component" value="Unassembled WGS sequence"/>
</dbReference>
<dbReference type="Pfam" id="PF13827">
    <property type="entry name" value="DUF4189"/>
    <property type="match status" value="1"/>
</dbReference>
<feature type="domain" description="DUF4189" evidence="2">
    <location>
        <begin position="76"/>
        <end position="153"/>
    </location>
</feature>
<organism evidence="3 4">
    <name type="scientific">Actinomadura geliboluensis</name>
    <dbReference type="NCBI Taxonomy" id="882440"/>
    <lineage>
        <taxon>Bacteria</taxon>
        <taxon>Bacillati</taxon>
        <taxon>Actinomycetota</taxon>
        <taxon>Actinomycetes</taxon>
        <taxon>Streptosporangiales</taxon>
        <taxon>Thermomonosporaceae</taxon>
        <taxon>Actinomadura</taxon>
    </lineage>
</organism>
<dbReference type="OrthoDB" id="3483193at2"/>
<comment type="caution">
    <text evidence="3">The sequence shown here is derived from an EMBL/GenBank/DDBJ whole genome shotgun (WGS) entry which is preliminary data.</text>
</comment>
<sequence length="166" mass="17345">MIVVIVAVTGFLLLVGGGAAVLFWSDDDDDRPSTTSVASRPTYSGLPTPPTYSPPSFPTSEPTTSAPTYSPPPQNYGAIAVGRNGAIGKAWDYDSAAAARRRALNECPTSGCKVLTTFVNGCGAVAFNSRTNKYWGGHGSTKAAAQRNAINNAGGGRWITWVCTTR</sequence>
<dbReference type="EMBL" id="VCKZ01000320">
    <property type="protein sequence ID" value="TMR30952.1"/>
    <property type="molecule type" value="Genomic_DNA"/>
</dbReference>
<dbReference type="RefSeq" id="WP_138640348.1">
    <property type="nucleotide sequence ID" value="NZ_JBIAFF010000002.1"/>
</dbReference>
<dbReference type="AlphaFoldDB" id="A0A5S4GDU7"/>
<evidence type="ECO:0000313" key="4">
    <source>
        <dbReference type="Proteomes" id="UP000305238"/>
    </source>
</evidence>
<proteinExistence type="predicted"/>
<keyword evidence="4" id="KW-1185">Reference proteome</keyword>
<feature type="compositionally biased region" description="Pro residues" evidence="1">
    <location>
        <begin position="47"/>
        <end position="57"/>
    </location>
</feature>
<accession>A0A5S4GDU7</accession>
<name>A0A5S4GDU7_9ACTN</name>
<feature type="compositionally biased region" description="Low complexity" evidence="1">
    <location>
        <begin position="58"/>
        <end position="68"/>
    </location>
</feature>
<gene>
    <name evidence="3" type="ORF">ETD96_32705</name>
</gene>
<evidence type="ECO:0000259" key="2">
    <source>
        <dbReference type="Pfam" id="PF13827"/>
    </source>
</evidence>
<dbReference type="InterPro" id="IPR025240">
    <property type="entry name" value="DUF4189"/>
</dbReference>
<evidence type="ECO:0000313" key="3">
    <source>
        <dbReference type="EMBL" id="TMR30952.1"/>
    </source>
</evidence>